<keyword evidence="5" id="KW-0269">Exonuclease</keyword>
<keyword evidence="5" id="KW-0378">Hydrolase</keyword>
<evidence type="ECO:0000313" key="6">
    <source>
        <dbReference type="Proteomes" id="UP001595704"/>
    </source>
</evidence>
<dbReference type="SMART" id="SM00479">
    <property type="entry name" value="EXOIII"/>
    <property type="match status" value="1"/>
</dbReference>
<evidence type="ECO:0000256" key="2">
    <source>
        <dbReference type="ARBA" id="ARBA00025483"/>
    </source>
</evidence>
<reference evidence="6" key="1">
    <citation type="journal article" date="2019" name="Int. J. Syst. Evol. Microbiol.">
        <title>The Global Catalogue of Microorganisms (GCM) 10K type strain sequencing project: providing services to taxonomists for standard genome sequencing and annotation.</title>
        <authorList>
            <consortium name="The Broad Institute Genomics Platform"/>
            <consortium name="The Broad Institute Genome Sequencing Center for Infectious Disease"/>
            <person name="Wu L."/>
            <person name="Ma J."/>
        </authorList>
    </citation>
    <scope>NUCLEOTIDE SEQUENCE [LARGE SCALE GENOMIC DNA]</scope>
    <source>
        <strain evidence="6">KCTC 42282</strain>
    </source>
</reference>
<dbReference type="InterPro" id="IPR036397">
    <property type="entry name" value="RNaseH_sf"/>
</dbReference>
<proteinExistence type="predicted"/>
<sequence>MYHYALDTETTGLHHTDGDRIIEIAVVEICDHKLTGRSFHTLINPQGREIKYGSYNVHKISAEMLADAPTFGEIYPDLVEFFSPGQLVIHNKAFDLGFLAAEAKLCGVSFPFDAIDTIDLARQKWPGTQVGLDALCRRLNIPRDAASLTQLCADIRLDRAVEIHNRSERHSAIIDTLLLAQVYIAMVQTRELDLSSAHANAARPWPFRDQHLTAAPLILD</sequence>
<dbReference type="PANTHER" id="PTHR30231">
    <property type="entry name" value="DNA POLYMERASE III SUBUNIT EPSILON"/>
    <property type="match status" value="1"/>
</dbReference>
<dbReference type="InterPro" id="IPR006054">
    <property type="entry name" value="DnaQ"/>
</dbReference>
<organism evidence="5 6">
    <name type="scientific">Camelimonas fluminis</name>
    <dbReference type="NCBI Taxonomy" id="1576911"/>
    <lineage>
        <taxon>Bacteria</taxon>
        <taxon>Pseudomonadati</taxon>
        <taxon>Pseudomonadota</taxon>
        <taxon>Alphaproteobacteria</taxon>
        <taxon>Hyphomicrobiales</taxon>
        <taxon>Chelatococcaceae</taxon>
        <taxon>Camelimonas</taxon>
    </lineage>
</organism>
<dbReference type="RefSeq" id="WP_191320854.1">
    <property type="nucleotide sequence ID" value="NZ_BNCG01000027.1"/>
</dbReference>
<dbReference type="InterPro" id="IPR012337">
    <property type="entry name" value="RNaseH-like_sf"/>
</dbReference>
<protein>
    <recommendedName>
        <fullName evidence="1">DNA-directed DNA polymerase</fullName>
        <ecNumber evidence="1">2.7.7.7</ecNumber>
    </recommendedName>
</protein>
<comment type="caution">
    <text evidence="5">The sequence shown here is derived from an EMBL/GenBank/DDBJ whole genome shotgun (WGS) entry which is preliminary data.</text>
</comment>
<dbReference type="Proteomes" id="UP001595704">
    <property type="component" value="Unassembled WGS sequence"/>
</dbReference>
<dbReference type="GO" id="GO:0004527">
    <property type="term" value="F:exonuclease activity"/>
    <property type="evidence" value="ECO:0007669"/>
    <property type="project" value="UniProtKB-KW"/>
</dbReference>
<dbReference type="InterPro" id="IPR013520">
    <property type="entry name" value="Ribonucl_H"/>
</dbReference>
<gene>
    <name evidence="5" type="ORF">ACFONL_13220</name>
</gene>
<dbReference type="EC" id="2.7.7.7" evidence="1"/>
<dbReference type="PANTHER" id="PTHR30231:SF41">
    <property type="entry name" value="DNA POLYMERASE III SUBUNIT EPSILON"/>
    <property type="match status" value="1"/>
</dbReference>
<dbReference type="SUPFAM" id="SSF53098">
    <property type="entry name" value="Ribonuclease H-like"/>
    <property type="match status" value="1"/>
</dbReference>
<evidence type="ECO:0000256" key="1">
    <source>
        <dbReference type="ARBA" id="ARBA00012417"/>
    </source>
</evidence>
<keyword evidence="5" id="KW-0540">Nuclease</keyword>
<evidence type="ECO:0000313" key="5">
    <source>
        <dbReference type="EMBL" id="MFC3638322.1"/>
    </source>
</evidence>
<evidence type="ECO:0000256" key="3">
    <source>
        <dbReference type="ARBA" id="ARBA00049244"/>
    </source>
</evidence>
<keyword evidence="6" id="KW-1185">Reference proteome</keyword>
<evidence type="ECO:0000259" key="4">
    <source>
        <dbReference type="SMART" id="SM00479"/>
    </source>
</evidence>
<name>A0ABV7UHX6_9HYPH</name>
<feature type="domain" description="Exonuclease" evidence="4">
    <location>
        <begin position="2"/>
        <end position="192"/>
    </location>
</feature>
<dbReference type="EMBL" id="JBHRYC010000065">
    <property type="protein sequence ID" value="MFC3638322.1"/>
    <property type="molecule type" value="Genomic_DNA"/>
</dbReference>
<dbReference type="NCBIfam" id="TIGR00573">
    <property type="entry name" value="dnaq"/>
    <property type="match status" value="1"/>
</dbReference>
<dbReference type="Pfam" id="PF00929">
    <property type="entry name" value="RNase_T"/>
    <property type="match status" value="1"/>
</dbReference>
<accession>A0ABV7UHX6</accession>
<dbReference type="Gene3D" id="3.30.420.10">
    <property type="entry name" value="Ribonuclease H-like superfamily/Ribonuclease H"/>
    <property type="match status" value="1"/>
</dbReference>
<comment type="function">
    <text evidence="2">DNA polymerase III is a complex, multichain enzyme responsible for most of the replicative synthesis in bacteria. The epsilon subunit contain the editing function and is a proofreading 3'-5' exonuclease.</text>
</comment>
<comment type="catalytic activity">
    <reaction evidence="3">
        <text>DNA(n) + a 2'-deoxyribonucleoside 5'-triphosphate = DNA(n+1) + diphosphate</text>
        <dbReference type="Rhea" id="RHEA:22508"/>
        <dbReference type="Rhea" id="RHEA-COMP:17339"/>
        <dbReference type="Rhea" id="RHEA-COMP:17340"/>
        <dbReference type="ChEBI" id="CHEBI:33019"/>
        <dbReference type="ChEBI" id="CHEBI:61560"/>
        <dbReference type="ChEBI" id="CHEBI:173112"/>
        <dbReference type="EC" id="2.7.7.7"/>
    </reaction>
</comment>